<comment type="caution">
    <text evidence="10">The sequence shown here is derived from an EMBL/GenBank/DDBJ whole genome shotgun (WGS) entry which is preliminary data.</text>
</comment>
<keyword evidence="4 9" id="KW-0812">Transmembrane</keyword>
<comment type="subcellular location">
    <subcellularLocation>
        <location evidence="9">Cell membrane</location>
        <topology evidence="9">Lipid-anchor</topology>
    </subcellularLocation>
    <subcellularLocation>
        <location evidence="1">Membrane</location>
    </subcellularLocation>
</comment>
<protein>
    <submittedName>
        <fullName evidence="10">NodT family efflux transporter outer membrane factor (OMF) lipoprotein</fullName>
    </submittedName>
</protein>
<evidence type="ECO:0000256" key="3">
    <source>
        <dbReference type="ARBA" id="ARBA00022452"/>
    </source>
</evidence>
<comment type="similarity">
    <text evidence="2 9">Belongs to the outer membrane factor (OMF) (TC 1.B.17) family.</text>
</comment>
<dbReference type="OrthoDB" id="9783100at2"/>
<dbReference type="PANTHER" id="PTHR30203">
    <property type="entry name" value="OUTER MEMBRANE CATION EFFLUX PROTEIN"/>
    <property type="match status" value="1"/>
</dbReference>
<evidence type="ECO:0000256" key="7">
    <source>
        <dbReference type="ARBA" id="ARBA00023139"/>
    </source>
</evidence>
<dbReference type="InterPro" id="IPR003423">
    <property type="entry name" value="OMP_efflux"/>
</dbReference>
<dbReference type="EMBL" id="QAYE01000003">
    <property type="protein sequence ID" value="PTW47537.1"/>
    <property type="molecule type" value="Genomic_DNA"/>
</dbReference>
<name>A0A2T5U7Q9_9SPHN</name>
<dbReference type="PROSITE" id="PS51257">
    <property type="entry name" value="PROKAR_LIPOPROTEIN"/>
    <property type="match status" value="1"/>
</dbReference>
<organism evidence="10 11">
    <name type="scientific">Sphingomonas faeni</name>
    <dbReference type="NCBI Taxonomy" id="185950"/>
    <lineage>
        <taxon>Bacteria</taxon>
        <taxon>Pseudomonadati</taxon>
        <taxon>Pseudomonadota</taxon>
        <taxon>Alphaproteobacteria</taxon>
        <taxon>Sphingomonadales</taxon>
        <taxon>Sphingomonadaceae</taxon>
        <taxon>Sphingomonas</taxon>
    </lineage>
</organism>
<sequence length="469" mass="48496">MKIGTALAPLTVAGLLAGCAIPASKTVVEPVSATALGLAPDAAPVIAADWWRSFGDPQLDRLVRDAVAGSPSLDAALARVAQAQAVLSTRRADNGPDVTLDAQEQLARLSGRYTIPPPYAGSTRFVGSTAANLSWNLDLFGRQKAAIEGARASVRAASLDVAAARMALSGAVVQTYIDLERAEAQAGIAQRTIATRQNSLRLVNVRNRNNLASKLDAQAATTLLAQARQALLRAQAAQVLAKNALAALAGRGADYPATIGATALRLDAALPLPKTVPADLLARRADIAAAQARIEAAAAGRQVARKAFYPNVNLAALAGFQAVGLGNLLSLDAGTVGVGPAIHLPIFDNGRLKADLAGATAALDLATADYNDRVIGAVREAGDAVARIGALDADRQRQREVVRGYAETGRLNAIRVSSGLDSRLDLVDNDVRTLAAEQADADLAADAAQQRVQLVLALGGGYDFQGMTR</sequence>
<dbReference type="Gene3D" id="2.20.200.10">
    <property type="entry name" value="Outer membrane efflux proteins (OEP)"/>
    <property type="match status" value="1"/>
</dbReference>
<keyword evidence="8 9" id="KW-0449">Lipoprotein</keyword>
<keyword evidence="5" id="KW-0732">Signal</keyword>
<dbReference type="AlphaFoldDB" id="A0A2T5U7Q9"/>
<dbReference type="GeneID" id="91005603"/>
<evidence type="ECO:0000256" key="4">
    <source>
        <dbReference type="ARBA" id="ARBA00022692"/>
    </source>
</evidence>
<reference evidence="10 11" key="1">
    <citation type="submission" date="2018-04" db="EMBL/GenBank/DDBJ databases">
        <title>Genomic Encyclopedia of Type Strains, Phase III (KMG-III): the genomes of soil and plant-associated and newly described type strains.</title>
        <authorList>
            <person name="Whitman W."/>
        </authorList>
    </citation>
    <scope>NUCLEOTIDE SEQUENCE [LARGE SCALE GENOMIC DNA]</scope>
    <source>
        <strain evidence="10 11">MA-olki</strain>
    </source>
</reference>
<dbReference type="NCBIfam" id="TIGR01845">
    <property type="entry name" value="outer_NodT"/>
    <property type="match status" value="1"/>
</dbReference>
<dbReference type="GO" id="GO:0005886">
    <property type="term" value="C:plasma membrane"/>
    <property type="evidence" value="ECO:0007669"/>
    <property type="project" value="UniProtKB-SubCell"/>
</dbReference>
<dbReference type="Pfam" id="PF02321">
    <property type="entry name" value="OEP"/>
    <property type="match status" value="2"/>
</dbReference>
<dbReference type="GO" id="GO:0015562">
    <property type="term" value="F:efflux transmembrane transporter activity"/>
    <property type="evidence" value="ECO:0007669"/>
    <property type="project" value="InterPro"/>
</dbReference>
<dbReference type="InterPro" id="IPR010131">
    <property type="entry name" value="MdtP/NodT-like"/>
</dbReference>
<keyword evidence="7 9" id="KW-0564">Palmitate</keyword>
<gene>
    <name evidence="10" type="ORF">C8J25_103256</name>
</gene>
<dbReference type="SUPFAM" id="SSF56954">
    <property type="entry name" value="Outer membrane efflux proteins (OEP)"/>
    <property type="match status" value="1"/>
</dbReference>
<dbReference type="RefSeq" id="WP_107953846.1">
    <property type="nucleotide sequence ID" value="NZ_QAYE01000003.1"/>
</dbReference>
<keyword evidence="6 9" id="KW-0472">Membrane</keyword>
<evidence type="ECO:0000256" key="8">
    <source>
        <dbReference type="ARBA" id="ARBA00023288"/>
    </source>
</evidence>
<accession>A0A2T5U7Q9</accession>
<evidence type="ECO:0000256" key="1">
    <source>
        <dbReference type="ARBA" id="ARBA00004370"/>
    </source>
</evidence>
<keyword evidence="3 9" id="KW-1134">Transmembrane beta strand</keyword>
<evidence type="ECO:0000256" key="6">
    <source>
        <dbReference type="ARBA" id="ARBA00023136"/>
    </source>
</evidence>
<dbReference type="PANTHER" id="PTHR30203:SF20">
    <property type="entry name" value="MULTIDRUG RESISTANCE OUTER MEMBRANE PROTEIN MDTP-RELATED"/>
    <property type="match status" value="1"/>
</dbReference>
<evidence type="ECO:0000313" key="10">
    <source>
        <dbReference type="EMBL" id="PTW47537.1"/>
    </source>
</evidence>
<evidence type="ECO:0000256" key="5">
    <source>
        <dbReference type="ARBA" id="ARBA00022729"/>
    </source>
</evidence>
<dbReference type="Gene3D" id="1.20.1600.10">
    <property type="entry name" value="Outer membrane efflux proteins (OEP)"/>
    <property type="match status" value="1"/>
</dbReference>
<proteinExistence type="inferred from homology"/>
<evidence type="ECO:0000256" key="9">
    <source>
        <dbReference type="RuleBase" id="RU362097"/>
    </source>
</evidence>
<evidence type="ECO:0000313" key="11">
    <source>
        <dbReference type="Proteomes" id="UP000244013"/>
    </source>
</evidence>
<evidence type="ECO:0000256" key="2">
    <source>
        <dbReference type="ARBA" id="ARBA00007613"/>
    </source>
</evidence>
<dbReference type="Proteomes" id="UP000244013">
    <property type="component" value="Unassembled WGS sequence"/>
</dbReference>